<sequence>METVATNSYVDLASHQLSRGLYFGIDDSSKAAMERNLLAISVKLGLSVGSADQHCSINAPHSGSQESGTVGLRVYHHKLKTGVWGNEDEPDQDPMVPSSRAVVFPGHFEHFSNLPKIWLSPEFLRKIRQPSGVPSPAPGGKEGICPFKSARPER</sequence>
<protein>
    <submittedName>
        <fullName evidence="2">Uncharacterized protein</fullName>
    </submittedName>
</protein>
<comment type="caution">
    <text evidence="2">The sequence shown here is derived from an EMBL/GenBank/DDBJ whole genome shotgun (WGS) entry which is preliminary data.</text>
</comment>
<gene>
    <name evidence="2" type="ORF">M5K25_021272</name>
</gene>
<keyword evidence="3" id="KW-1185">Reference proteome</keyword>
<dbReference type="Proteomes" id="UP001552299">
    <property type="component" value="Unassembled WGS sequence"/>
</dbReference>
<accession>A0ABD0UBY2</accession>
<evidence type="ECO:0000313" key="2">
    <source>
        <dbReference type="EMBL" id="KAL0910304.1"/>
    </source>
</evidence>
<dbReference type="EMBL" id="JANQDX010000016">
    <property type="protein sequence ID" value="KAL0910304.1"/>
    <property type="molecule type" value="Genomic_DNA"/>
</dbReference>
<dbReference type="AlphaFoldDB" id="A0ABD0UBY2"/>
<proteinExistence type="predicted"/>
<reference evidence="2 3" key="1">
    <citation type="journal article" date="2024" name="Plant Biotechnol. J.">
        <title>Dendrobium thyrsiflorum genome and its molecular insights into genes involved in important horticultural traits.</title>
        <authorList>
            <person name="Chen B."/>
            <person name="Wang J.Y."/>
            <person name="Zheng P.J."/>
            <person name="Li K.L."/>
            <person name="Liang Y.M."/>
            <person name="Chen X.F."/>
            <person name="Zhang C."/>
            <person name="Zhao X."/>
            <person name="He X."/>
            <person name="Zhang G.Q."/>
            <person name="Liu Z.J."/>
            <person name="Xu Q."/>
        </authorList>
    </citation>
    <scope>NUCLEOTIDE SEQUENCE [LARGE SCALE GENOMIC DNA]</scope>
    <source>
        <strain evidence="2">GZMU011</strain>
    </source>
</reference>
<organism evidence="2 3">
    <name type="scientific">Dendrobium thyrsiflorum</name>
    <name type="common">Pinecone-like raceme dendrobium</name>
    <name type="synonym">Orchid</name>
    <dbReference type="NCBI Taxonomy" id="117978"/>
    <lineage>
        <taxon>Eukaryota</taxon>
        <taxon>Viridiplantae</taxon>
        <taxon>Streptophyta</taxon>
        <taxon>Embryophyta</taxon>
        <taxon>Tracheophyta</taxon>
        <taxon>Spermatophyta</taxon>
        <taxon>Magnoliopsida</taxon>
        <taxon>Liliopsida</taxon>
        <taxon>Asparagales</taxon>
        <taxon>Orchidaceae</taxon>
        <taxon>Epidendroideae</taxon>
        <taxon>Malaxideae</taxon>
        <taxon>Dendrobiinae</taxon>
        <taxon>Dendrobium</taxon>
    </lineage>
</organism>
<evidence type="ECO:0000313" key="3">
    <source>
        <dbReference type="Proteomes" id="UP001552299"/>
    </source>
</evidence>
<feature type="region of interest" description="Disordered" evidence="1">
    <location>
        <begin position="130"/>
        <end position="154"/>
    </location>
</feature>
<name>A0ABD0UBY2_DENTH</name>
<evidence type="ECO:0000256" key="1">
    <source>
        <dbReference type="SAM" id="MobiDB-lite"/>
    </source>
</evidence>